<dbReference type="RefSeq" id="WP_253768698.1">
    <property type="nucleotide sequence ID" value="NZ_BAAAVE010000026.1"/>
</dbReference>
<dbReference type="Pfam" id="PF13302">
    <property type="entry name" value="Acetyltransf_3"/>
    <property type="match status" value="1"/>
</dbReference>
<dbReference type="PANTHER" id="PTHR43441:SF10">
    <property type="entry name" value="ACETYLTRANSFERASE"/>
    <property type="match status" value="1"/>
</dbReference>
<dbReference type="InterPro" id="IPR051908">
    <property type="entry name" value="Ribosomal_N-acetyltransferase"/>
</dbReference>
<keyword evidence="3" id="KW-1185">Reference proteome</keyword>
<feature type="domain" description="N-acetyltransferase" evidence="1">
    <location>
        <begin position="27"/>
        <end position="190"/>
    </location>
</feature>
<protein>
    <submittedName>
        <fullName evidence="2">RimJ/RimL family protein N-acetyltransferase</fullName>
    </submittedName>
</protein>
<proteinExistence type="predicted"/>
<evidence type="ECO:0000313" key="2">
    <source>
        <dbReference type="EMBL" id="MCP2346445.1"/>
    </source>
</evidence>
<dbReference type="InterPro" id="IPR016181">
    <property type="entry name" value="Acyl_CoA_acyltransferase"/>
</dbReference>
<dbReference type="InterPro" id="IPR000182">
    <property type="entry name" value="GNAT_dom"/>
</dbReference>
<dbReference type="SUPFAM" id="SSF55729">
    <property type="entry name" value="Acyl-CoA N-acyltransferases (Nat)"/>
    <property type="match status" value="1"/>
</dbReference>
<name>A0ABT1JXJ4_9ACTN</name>
<gene>
    <name evidence="2" type="ORF">HD595_002567</name>
</gene>
<sequence>MSDRPRRHDATIEDPLTVPELSAGDGVLLRPWRLDDVAVVEEASGDPYIPLISTVPSSYSDTEGAAFVRRQWSRAVERVGYSFAIADAGDDRALGQIGLWPGPHGRASVGYWVAGSARGRGVACAALRTISSWGLERLGIPRLELHVEPWNAASWKAAERAGFLREGLLRGWQEIGGERRDMYVYSRLLTDPA</sequence>
<reference evidence="2 3" key="1">
    <citation type="submission" date="2022-06" db="EMBL/GenBank/DDBJ databases">
        <title>Sequencing the genomes of 1000 actinobacteria strains.</title>
        <authorList>
            <person name="Klenk H.-P."/>
        </authorList>
    </citation>
    <scope>NUCLEOTIDE SEQUENCE [LARGE SCALE GENOMIC DNA]</scope>
    <source>
        <strain evidence="2 3">DSM 44170</strain>
    </source>
</reference>
<evidence type="ECO:0000313" key="3">
    <source>
        <dbReference type="Proteomes" id="UP001320766"/>
    </source>
</evidence>
<dbReference type="PANTHER" id="PTHR43441">
    <property type="entry name" value="RIBOSOMAL-PROTEIN-SERINE ACETYLTRANSFERASE"/>
    <property type="match status" value="1"/>
</dbReference>
<comment type="caution">
    <text evidence="2">The sequence shown here is derived from an EMBL/GenBank/DDBJ whole genome shotgun (WGS) entry which is preliminary data.</text>
</comment>
<accession>A0ABT1JXJ4</accession>
<dbReference type="Proteomes" id="UP001320766">
    <property type="component" value="Unassembled WGS sequence"/>
</dbReference>
<organism evidence="2 3">
    <name type="scientific">Nonomuraea roseoviolacea subsp. carminata</name>
    <dbReference type="NCBI Taxonomy" id="160689"/>
    <lineage>
        <taxon>Bacteria</taxon>
        <taxon>Bacillati</taxon>
        <taxon>Actinomycetota</taxon>
        <taxon>Actinomycetes</taxon>
        <taxon>Streptosporangiales</taxon>
        <taxon>Streptosporangiaceae</taxon>
        <taxon>Nonomuraea</taxon>
    </lineage>
</organism>
<evidence type="ECO:0000259" key="1">
    <source>
        <dbReference type="PROSITE" id="PS51186"/>
    </source>
</evidence>
<dbReference type="Gene3D" id="3.40.630.30">
    <property type="match status" value="1"/>
</dbReference>
<dbReference type="EMBL" id="JAMZEC010000001">
    <property type="protein sequence ID" value="MCP2346445.1"/>
    <property type="molecule type" value="Genomic_DNA"/>
</dbReference>
<dbReference type="PROSITE" id="PS51186">
    <property type="entry name" value="GNAT"/>
    <property type="match status" value="1"/>
</dbReference>